<reference evidence="5" key="1">
    <citation type="journal article" date="2019" name="Int. J. Syst. Evol. Microbiol.">
        <title>The Global Catalogue of Microorganisms (GCM) 10K type strain sequencing project: providing services to taxonomists for standard genome sequencing and annotation.</title>
        <authorList>
            <consortium name="The Broad Institute Genomics Platform"/>
            <consortium name="The Broad Institute Genome Sequencing Center for Infectious Disease"/>
            <person name="Wu L."/>
            <person name="Ma J."/>
        </authorList>
    </citation>
    <scope>NUCLEOTIDE SEQUENCE [LARGE SCALE GENOMIC DNA]</scope>
    <source>
        <strain evidence="5">CCUG 54939</strain>
    </source>
</reference>
<evidence type="ECO:0000256" key="2">
    <source>
        <dbReference type="ARBA" id="ARBA00009035"/>
    </source>
</evidence>
<dbReference type="PANTHER" id="PTHR38772:SF1">
    <property type="entry name" value="NUCLEOID-ASSOCIATED PROTEIN YEJK"/>
    <property type="match status" value="1"/>
</dbReference>
<accession>A0ABV8CS38</accession>
<dbReference type="Proteomes" id="UP001595692">
    <property type="component" value="Unassembled WGS sequence"/>
</dbReference>
<evidence type="ECO:0000313" key="4">
    <source>
        <dbReference type="EMBL" id="MFC3915016.1"/>
    </source>
</evidence>
<dbReference type="Pfam" id="PF04245">
    <property type="entry name" value="NA37"/>
    <property type="match status" value="1"/>
</dbReference>
<keyword evidence="3" id="KW-0963">Cytoplasm</keyword>
<dbReference type="EMBL" id="JBHSAF010000015">
    <property type="protein sequence ID" value="MFC3915016.1"/>
    <property type="molecule type" value="Genomic_DNA"/>
</dbReference>
<protein>
    <submittedName>
        <fullName evidence="4">Nucleoid-associated protein YejK</fullName>
    </submittedName>
</protein>
<evidence type="ECO:0000256" key="1">
    <source>
        <dbReference type="ARBA" id="ARBA00004453"/>
    </source>
</evidence>
<name>A0ABV8CS38_9GAMM</name>
<keyword evidence="5" id="KW-1185">Reference proteome</keyword>
<organism evidence="4 5">
    <name type="scientific">Pseudaeromonas sharmana</name>
    <dbReference type="NCBI Taxonomy" id="328412"/>
    <lineage>
        <taxon>Bacteria</taxon>
        <taxon>Pseudomonadati</taxon>
        <taxon>Pseudomonadota</taxon>
        <taxon>Gammaproteobacteria</taxon>
        <taxon>Aeromonadales</taxon>
        <taxon>Aeromonadaceae</taxon>
        <taxon>Pseudaeromonas</taxon>
    </lineage>
</organism>
<dbReference type="PANTHER" id="PTHR38772">
    <property type="match status" value="1"/>
</dbReference>
<dbReference type="InterPro" id="IPR007358">
    <property type="entry name" value="Nucleoid_associated_NdpA"/>
</dbReference>
<evidence type="ECO:0000256" key="3">
    <source>
        <dbReference type="ARBA" id="ARBA00022490"/>
    </source>
</evidence>
<sequence>MSVENVSIILHELQYQTDSGMHAVLSPSLLPVNASVLDLASSLHQIFQAKTNKAYALFHNEEGEPTADGFPDIFKKYLNQSESLISLSAGASARLIESLNKYGLQCEGYLYFLTYSFLGADYLMIGVFETEETVLVGDALDIKKVKHIDLTKMGLAARIDITEFTRIAESRKYISFIKGRAGRKVADFFLEFLSAVEGIDLRLQNQTLVRAIDSYAEEQHIDMPQMQEARQAVMQYCKEQIKTGEELETRRIAELIPAAEETDFYTFLSQEVGLPESFPPSASTLRTMTKFVGSGGGLTISFDEKLLGERIRYDSQRDELTIVGLPPNLKDQLLRRQH</sequence>
<comment type="caution">
    <text evidence="4">The sequence shown here is derived from an EMBL/GenBank/DDBJ whole genome shotgun (WGS) entry which is preliminary data.</text>
</comment>
<comment type="similarity">
    <text evidence="2">Belongs to the YejK family.</text>
</comment>
<gene>
    <name evidence="4" type="primary">yejK</name>
    <name evidence="4" type="ORF">ACFOSS_16360</name>
</gene>
<dbReference type="RefSeq" id="WP_377154618.1">
    <property type="nucleotide sequence ID" value="NZ_JBHSAF010000015.1"/>
</dbReference>
<comment type="subcellular location">
    <subcellularLocation>
        <location evidence="1">Cytoplasm</location>
        <location evidence="1">Nucleoid</location>
    </subcellularLocation>
</comment>
<evidence type="ECO:0000313" key="5">
    <source>
        <dbReference type="Proteomes" id="UP001595692"/>
    </source>
</evidence>
<dbReference type="NCBIfam" id="NF001557">
    <property type="entry name" value="PRK00378.1"/>
    <property type="match status" value="1"/>
</dbReference>
<proteinExistence type="inferred from homology"/>